<accession>A0A2T0VCN0</accession>
<dbReference type="EMBL" id="PVTL01000005">
    <property type="protein sequence ID" value="PRY67933.1"/>
    <property type="molecule type" value="Genomic_DNA"/>
</dbReference>
<organism evidence="2 3">
    <name type="scientific">Glaciihabitans tibetensis</name>
    <dbReference type="NCBI Taxonomy" id="1266600"/>
    <lineage>
        <taxon>Bacteria</taxon>
        <taxon>Bacillati</taxon>
        <taxon>Actinomycetota</taxon>
        <taxon>Actinomycetes</taxon>
        <taxon>Micrococcales</taxon>
        <taxon>Microbacteriaceae</taxon>
        <taxon>Glaciihabitans</taxon>
    </lineage>
</organism>
<evidence type="ECO:0000313" key="2">
    <source>
        <dbReference type="EMBL" id="PRY67933.1"/>
    </source>
</evidence>
<keyword evidence="3" id="KW-1185">Reference proteome</keyword>
<gene>
    <name evidence="2" type="ORF">B0I08_10594</name>
</gene>
<protein>
    <recommendedName>
        <fullName evidence="4">Surface cell wall-binding protein</fullName>
    </recommendedName>
</protein>
<reference evidence="2 3" key="1">
    <citation type="submission" date="2018-03" db="EMBL/GenBank/DDBJ databases">
        <title>Genomic Encyclopedia of Type Strains, Phase III (KMG-III): the genomes of soil and plant-associated and newly described type strains.</title>
        <authorList>
            <person name="Whitman W."/>
        </authorList>
    </citation>
    <scope>NUCLEOTIDE SEQUENCE [LARGE SCALE GENOMIC DNA]</scope>
    <source>
        <strain evidence="2 3">CGMCC 1.12484</strain>
    </source>
</reference>
<comment type="caution">
    <text evidence="2">The sequence shown here is derived from an EMBL/GenBank/DDBJ whole genome shotgun (WGS) entry which is preliminary data.</text>
</comment>
<dbReference type="AlphaFoldDB" id="A0A2T0VCN0"/>
<sequence>MKNHSKRGTLARVLSVVAVAAMVGGLSAVASAPAAYAASGDVITPVAQKYKSELLLEPQSGTWDTALSGVSTDGQKFTESPRYGNAAVSIVKGQLSQSGSIIVLDTPGYTNTGPIAGPYDFGQNEQLTFKTLGAAAPATLNKTKVGETFAVVLSGGVNDPLSGNYFRADLEVTDLGNGLTGWKVAGTPSNTRPIPVVELTNKTQPNEKSALVTARVIRPDGSVATDATGTIALTMFGRVVTQMTLRDGVATFITADWFDKGTHVSNRAISAVYVPAANAPYFHSLRAQSIVDMNIGADPNQIGSRDISVTIPELLPTGLQLTVAAGTVVLGDAASTETAYTASAALPRLTVVDGRVSKTAWAVSGRSTVLTNTSDATKTIAASHLGWDTPVVSDGVVSGGATTDLSSTRALASWANSTVAGVVTSHIRANVQLNAPKSTAAGQYASTLTFTLI</sequence>
<evidence type="ECO:0000256" key="1">
    <source>
        <dbReference type="SAM" id="SignalP"/>
    </source>
</evidence>
<dbReference type="Proteomes" id="UP000237983">
    <property type="component" value="Unassembled WGS sequence"/>
</dbReference>
<proteinExistence type="predicted"/>
<keyword evidence="1" id="KW-0732">Signal</keyword>
<name>A0A2T0VCN0_9MICO</name>
<feature type="signal peptide" evidence="1">
    <location>
        <begin position="1"/>
        <end position="37"/>
    </location>
</feature>
<evidence type="ECO:0008006" key="4">
    <source>
        <dbReference type="Google" id="ProtNLM"/>
    </source>
</evidence>
<dbReference type="OrthoDB" id="5099901at2"/>
<evidence type="ECO:0000313" key="3">
    <source>
        <dbReference type="Proteomes" id="UP000237983"/>
    </source>
</evidence>
<feature type="chain" id="PRO_5015640870" description="Surface cell wall-binding protein" evidence="1">
    <location>
        <begin position="38"/>
        <end position="453"/>
    </location>
</feature>
<dbReference type="RefSeq" id="WP_106212510.1">
    <property type="nucleotide sequence ID" value="NZ_PVTL01000005.1"/>
</dbReference>